<organism evidence="1 2">
    <name type="scientific">Candidatus Taylorbacteria bacterium RIFCSPHIGHO2_02_FULL_46_13</name>
    <dbReference type="NCBI Taxonomy" id="1802312"/>
    <lineage>
        <taxon>Bacteria</taxon>
        <taxon>Candidatus Tayloriibacteriota</taxon>
    </lineage>
</organism>
<proteinExistence type="predicted"/>
<dbReference type="STRING" id="1802312.A3C06_03005"/>
<evidence type="ECO:0000313" key="2">
    <source>
        <dbReference type="Proteomes" id="UP000177565"/>
    </source>
</evidence>
<dbReference type="EMBL" id="MHRQ01000020">
    <property type="protein sequence ID" value="OHA26520.1"/>
    <property type="molecule type" value="Genomic_DNA"/>
</dbReference>
<dbReference type="Proteomes" id="UP000177565">
    <property type="component" value="Unassembled WGS sequence"/>
</dbReference>
<protein>
    <submittedName>
        <fullName evidence="1">Uncharacterized protein</fullName>
    </submittedName>
</protein>
<dbReference type="AlphaFoldDB" id="A0A1G2MRK0"/>
<gene>
    <name evidence="1" type="ORF">A3C06_03005</name>
</gene>
<reference evidence="1 2" key="1">
    <citation type="journal article" date="2016" name="Nat. Commun.">
        <title>Thousands of microbial genomes shed light on interconnected biogeochemical processes in an aquifer system.</title>
        <authorList>
            <person name="Anantharaman K."/>
            <person name="Brown C.T."/>
            <person name="Hug L.A."/>
            <person name="Sharon I."/>
            <person name="Castelle C.J."/>
            <person name="Probst A.J."/>
            <person name="Thomas B.C."/>
            <person name="Singh A."/>
            <person name="Wilkins M.J."/>
            <person name="Karaoz U."/>
            <person name="Brodie E.L."/>
            <person name="Williams K.H."/>
            <person name="Hubbard S.S."/>
            <person name="Banfield J.F."/>
        </authorList>
    </citation>
    <scope>NUCLEOTIDE SEQUENCE [LARGE SCALE GENOMIC DNA]</scope>
</reference>
<comment type="caution">
    <text evidence="1">The sequence shown here is derived from an EMBL/GenBank/DDBJ whole genome shotgun (WGS) entry which is preliminary data.</text>
</comment>
<sequence length="178" mass="19657">MLIPRAKIKEFCRENSIAGIVGFFAHLSKHFQNFKSFLGRAGISTPNPPVSVLFHGSQTHLDNLDPSISTGEGNLNYEKSLVYATDNPNYAVFLAVIDLAEGSNASVLVEDNKTLLSIDIGFVNGHSQIKDGYVHVVDGTQFKLNDNDEYVSQQPARILFSVKVKPSDLTEKIYLKID</sequence>
<evidence type="ECO:0000313" key="1">
    <source>
        <dbReference type="EMBL" id="OHA26520.1"/>
    </source>
</evidence>
<accession>A0A1G2MRK0</accession>
<name>A0A1G2MRK0_9BACT</name>